<keyword evidence="3" id="KW-1185">Reference proteome</keyword>
<feature type="chain" id="PRO_5004296867" evidence="1">
    <location>
        <begin position="26"/>
        <end position="169"/>
    </location>
</feature>
<keyword evidence="1" id="KW-0732">Signal</keyword>
<evidence type="ECO:0000313" key="3">
    <source>
        <dbReference type="Proteomes" id="UP000000428"/>
    </source>
</evidence>
<reference evidence="2 3" key="3">
    <citation type="journal article" date="2014" name="J. Ind. Microbiol. Biotechnol.">
        <title>Genome mining of the Streptomyces avermitilis genome and development of genome-minimized hosts for heterologous expression of biosynthetic gene clusters.</title>
        <authorList>
            <person name="Ikeda H."/>
            <person name="Shin-ya K."/>
            <person name="Omura S."/>
        </authorList>
    </citation>
    <scope>NUCLEOTIDE SEQUENCE [LARGE SCALE GENOMIC DNA]</scope>
    <source>
        <strain evidence="3">ATCC 31267 / DSM 46492 / JCM 5070 / NBRC 14893 / NCIMB 12804 / NRRL 8165 / MA-4680</strain>
    </source>
</reference>
<dbReference type="Proteomes" id="UP000000428">
    <property type="component" value="Chromosome"/>
</dbReference>
<feature type="signal peptide" evidence="1">
    <location>
        <begin position="1"/>
        <end position="25"/>
    </location>
</feature>
<dbReference type="eggNOG" id="ENOG503224K">
    <property type="taxonomic scope" value="Bacteria"/>
</dbReference>
<dbReference type="KEGG" id="sma:SAVERM_4000"/>
<proteinExistence type="predicted"/>
<protein>
    <submittedName>
        <fullName evidence="2">Secreted protein</fullName>
    </submittedName>
</protein>
<evidence type="ECO:0000313" key="2">
    <source>
        <dbReference type="EMBL" id="BAC71712.1"/>
    </source>
</evidence>
<reference evidence="2 3" key="1">
    <citation type="journal article" date="2001" name="Proc. Natl. Acad. Sci. U.S.A.">
        <title>Genome sequence of an industrial microorganism Streptomyces avermitilis: deducing the ability of producing secondary metabolites.</title>
        <authorList>
            <person name="Omura S."/>
            <person name="Ikeda H."/>
            <person name="Ishikawa J."/>
            <person name="Hanamoto A."/>
            <person name="Takahashi C."/>
            <person name="Shinose M."/>
            <person name="Takahashi Y."/>
            <person name="Horikawa H."/>
            <person name="Nakazawa H."/>
            <person name="Osonoe T."/>
            <person name="Kikuchi H."/>
            <person name="Shiba T."/>
            <person name="Sakaki Y."/>
            <person name="Hattori M."/>
        </authorList>
    </citation>
    <scope>NUCLEOTIDE SEQUENCE [LARGE SCALE GENOMIC DNA]</scope>
    <source>
        <strain evidence="3">ATCC 31267 / DSM 46492 / JCM 5070 / NBRC 14893 / NCIMB 12804 / NRRL 8165 / MA-4680</strain>
    </source>
</reference>
<dbReference type="HOGENOM" id="CLU_1577581_0_0_11"/>
<dbReference type="EMBL" id="BA000030">
    <property type="protein sequence ID" value="BAC71712.1"/>
    <property type="molecule type" value="Genomic_DNA"/>
</dbReference>
<dbReference type="PROSITE" id="PS51257">
    <property type="entry name" value="PROKAR_LIPOPROTEIN"/>
    <property type="match status" value="1"/>
</dbReference>
<reference evidence="2 3" key="2">
    <citation type="journal article" date="2003" name="Nat. Biotechnol.">
        <title>Complete genome sequence and comparative analysis of the industrial microorganism Streptomyces avermitilis.</title>
        <authorList>
            <person name="Ikeda H."/>
            <person name="Ishikawa J."/>
            <person name="Hanamoto A."/>
            <person name="Shinose M."/>
            <person name="Kikuchi H."/>
            <person name="Shiba T."/>
            <person name="Sakaki Y."/>
            <person name="Hattori M."/>
            <person name="Omura S."/>
        </authorList>
    </citation>
    <scope>NUCLEOTIDE SEQUENCE [LARGE SCALE GENOMIC DNA]</scope>
    <source>
        <strain evidence="3">ATCC 31267 / DSM 46492 / JCM 5070 / NBRC 14893 / NCIMB 12804 / NRRL 8165 / MA-4680</strain>
    </source>
</reference>
<name>Q82G98_STRAW</name>
<evidence type="ECO:0000256" key="1">
    <source>
        <dbReference type="SAM" id="SignalP"/>
    </source>
</evidence>
<sequence>MGRRMTRLRVLVCVSALLAAGSACASPQVCAGVGVESGVGVMFLREGYGDLADASYELCARGECAKGELRQEDLTRVRLGLPDDVDPDGGTVRFRVTRKGGTSPVIDASADVRLTRQSDECGGGAYNRGLAFTKKGGLTTKIPPSVTAAWREQVRELRSPSTGATTESP</sequence>
<dbReference type="AlphaFoldDB" id="Q82G98"/>
<accession>Q82G98</accession>
<gene>
    <name evidence="2" type="ORF">SAVERM_4000</name>
</gene>
<organism evidence="2 3">
    <name type="scientific">Streptomyces avermitilis (strain ATCC 31267 / DSM 46492 / JCM 5070 / NBRC 14893 / NCIMB 12804 / NRRL 8165 / MA-4680)</name>
    <dbReference type="NCBI Taxonomy" id="227882"/>
    <lineage>
        <taxon>Bacteria</taxon>
        <taxon>Bacillati</taxon>
        <taxon>Actinomycetota</taxon>
        <taxon>Actinomycetes</taxon>
        <taxon>Kitasatosporales</taxon>
        <taxon>Streptomycetaceae</taxon>
        <taxon>Streptomyces</taxon>
    </lineage>
</organism>